<gene>
    <name evidence="1" type="ORF">FHS21_003527</name>
</gene>
<keyword evidence="2" id="KW-1185">Reference proteome</keyword>
<evidence type="ECO:0000313" key="2">
    <source>
        <dbReference type="Proteomes" id="UP000554520"/>
    </source>
</evidence>
<name>A0A839UEH9_9HYPH</name>
<accession>A0A839UEH9</accession>
<comment type="caution">
    <text evidence="1">The sequence shown here is derived from an EMBL/GenBank/DDBJ whole genome shotgun (WGS) entry which is preliminary data.</text>
</comment>
<protein>
    <submittedName>
        <fullName evidence="1">Uncharacterized protein</fullName>
    </submittedName>
</protein>
<sequence length="39" mass="3851">KCVAGLPPSLLGESAKLSDEAKLSGVLEVPAGSTLPVLC</sequence>
<proteinExistence type="predicted"/>
<dbReference type="AlphaFoldDB" id="A0A839UEH9"/>
<feature type="non-terminal residue" evidence="1">
    <location>
        <position position="1"/>
    </location>
</feature>
<dbReference type="EMBL" id="JACHXN010000011">
    <property type="protein sequence ID" value="MBB3147111.1"/>
    <property type="molecule type" value="Genomic_DNA"/>
</dbReference>
<evidence type="ECO:0000313" key="1">
    <source>
        <dbReference type="EMBL" id="MBB3147111.1"/>
    </source>
</evidence>
<dbReference type="Proteomes" id="UP000554520">
    <property type="component" value="Unassembled WGS sequence"/>
</dbReference>
<organism evidence="1 2">
    <name type="scientific">Phyllobacterium trifolii</name>
    <dbReference type="NCBI Taxonomy" id="300193"/>
    <lineage>
        <taxon>Bacteria</taxon>
        <taxon>Pseudomonadati</taxon>
        <taxon>Pseudomonadota</taxon>
        <taxon>Alphaproteobacteria</taxon>
        <taxon>Hyphomicrobiales</taxon>
        <taxon>Phyllobacteriaceae</taxon>
        <taxon>Phyllobacterium</taxon>
    </lineage>
</organism>
<reference evidence="1 2" key="1">
    <citation type="submission" date="2020-08" db="EMBL/GenBank/DDBJ databases">
        <title>Genomic Encyclopedia of Type Strains, Phase III (KMG-III): the genomes of soil and plant-associated and newly described type strains.</title>
        <authorList>
            <person name="Whitman W."/>
        </authorList>
    </citation>
    <scope>NUCLEOTIDE SEQUENCE [LARGE SCALE GENOMIC DNA]</scope>
    <source>
        <strain evidence="1 2">CECT 7015</strain>
    </source>
</reference>